<evidence type="ECO:0000313" key="8">
    <source>
        <dbReference type="EMBL" id="GES26086.1"/>
    </source>
</evidence>
<dbReference type="PANTHER" id="PTHR11985">
    <property type="entry name" value="GLYCEROL-3-PHOSPHATE DEHYDROGENASE"/>
    <property type="match status" value="1"/>
</dbReference>
<evidence type="ECO:0000259" key="6">
    <source>
        <dbReference type="Pfam" id="PF01266"/>
    </source>
</evidence>
<dbReference type="SUPFAM" id="SSF51905">
    <property type="entry name" value="FAD/NAD(P)-binding domain"/>
    <property type="match status" value="1"/>
</dbReference>
<keyword evidence="9" id="KW-1185">Reference proteome</keyword>
<feature type="domain" description="Alpha-glycerophosphate oxidase C-terminal" evidence="7">
    <location>
        <begin position="399"/>
        <end position="519"/>
    </location>
</feature>
<dbReference type="InterPro" id="IPR000447">
    <property type="entry name" value="G3P_DH_FAD-dep"/>
</dbReference>
<dbReference type="Pfam" id="PF01266">
    <property type="entry name" value="DAO"/>
    <property type="match status" value="1"/>
</dbReference>
<dbReference type="Gene3D" id="3.30.9.10">
    <property type="entry name" value="D-Amino Acid Oxidase, subunit A, domain 2"/>
    <property type="match status" value="1"/>
</dbReference>
<dbReference type="PANTHER" id="PTHR11985:SF15">
    <property type="entry name" value="GLYCEROL-3-PHOSPHATE DEHYDROGENASE, MITOCHONDRIAL"/>
    <property type="match status" value="1"/>
</dbReference>
<evidence type="ECO:0000313" key="9">
    <source>
        <dbReference type="Proteomes" id="UP000377595"/>
    </source>
</evidence>
<name>A0A5M3XYV0_9ACTN</name>
<comment type="caution">
    <text evidence="8">The sequence shown here is derived from an EMBL/GenBank/DDBJ whole genome shotgun (WGS) entry which is preliminary data.</text>
</comment>
<comment type="cofactor">
    <cofactor evidence="1">
        <name>FAD</name>
        <dbReference type="ChEBI" id="CHEBI:57692"/>
    </cofactor>
</comment>
<reference evidence="8 9" key="1">
    <citation type="submission" date="2019-10" db="EMBL/GenBank/DDBJ databases">
        <title>Whole genome shotgun sequence of Acrocarpospora pleiomorpha NBRC 16267.</title>
        <authorList>
            <person name="Ichikawa N."/>
            <person name="Kimura A."/>
            <person name="Kitahashi Y."/>
            <person name="Komaki H."/>
            <person name="Oguchi A."/>
        </authorList>
    </citation>
    <scope>NUCLEOTIDE SEQUENCE [LARGE SCALE GENOMIC DNA]</scope>
    <source>
        <strain evidence="8 9">NBRC 16267</strain>
    </source>
</reference>
<dbReference type="AlphaFoldDB" id="A0A5M3XYV0"/>
<dbReference type="Gene3D" id="1.10.8.870">
    <property type="entry name" value="Alpha-glycerophosphate oxidase, cap domain"/>
    <property type="match status" value="1"/>
</dbReference>
<evidence type="ECO:0000256" key="5">
    <source>
        <dbReference type="ARBA" id="ARBA00023002"/>
    </source>
</evidence>
<dbReference type="GO" id="GO:0004368">
    <property type="term" value="F:glycerol-3-phosphate dehydrogenase (quinone) activity"/>
    <property type="evidence" value="ECO:0007669"/>
    <property type="project" value="InterPro"/>
</dbReference>
<evidence type="ECO:0000256" key="1">
    <source>
        <dbReference type="ARBA" id="ARBA00001974"/>
    </source>
</evidence>
<sequence>MNSRELSLRSQYDLVVVGGGCNGLAIAWDAALRGVPVLLLEKHDFGWATSAWNSRLIHGGLKYLERGDVALVRDSLREREWLLRAAPHLIEPLRFCLPLYRDATHRPWLLRAAMLAYDVLSFDKSTAWHRQYSTGSFVRLLPSLNRTGLRGGVAYFEAQVAEPERLMTELAAAARAAGAHIVNHAEVDGATWSGEGITGVRFTDTTSGRRYGVTTRLVVNAAGPWVDDVLTAMHSSKPVPLMGGTKGTHLVVGRFPGAPSDAVYYEARSDSRALFVIPWRGRYLLGSTDDRFSGEPGAVSPTAGEIDYILAETNILIPEARLGRDDVVWCYAGVRPLPYSADGPTGDITRRHIVKTHDGPLRGVLSVIGGKLTTFRSVGEDVVDRVLKLLDRKVTRTPTRTARLPGAEHPDRNAWIAGYLERSALPPEVAARLVASYGIRAQAVEDIAARNPRLAEVLRGTRATTAAEVVFAVEESQAVTLEDIIARRIMTGLDDDLGLASLAEVAEVVTRFCGWAVDRVETDMAHYRHYIKKLQPRYSGTP</sequence>
<dbReference type="InterPro" id="IPR038299">
    <property type="entry name" value="DAO_C_sf"/>
</dbReference>
<evidence type="ECO:0000256" key="3">
    <source>
        <dbReference type="ARBA" id="ARBA00022630"/>
    </source>
</evidence>
<protein>
    <submittedName>
        <fullName evidence="8">FAD-dependent oxidoreductase</fullName>
    </submittedName>
</protein>
<proteinExistence type="inferred from homology"/>
<evidence type="ECO:0000259" key="7">
    <source>
        <dbReference type="Pfam" id="PF16901"/>
    </source>
</evidence>
<dbReference type="InterPro" id="IPR031656">
    <property type="entry name" value="DAO_C"/>
</dbReference>
<accession>A0A5M3XYV0</accession>
<keyword evidence="4" id="KW-0274">FAD</keyword>
<dbReference type="InterPro" id="IPR036188">
    <property type="entry name" value="FAD/NAD-bd_sf"/>
</dbReference>
<keyword evidence="3" id="KW-0285">Flavoprotein</keyword>
<evidence type="ECO:0000256" key="2">
    <source>
        <dbReference type="ARBA" id="ARBA00007330"/>
    </source>
</evidence>
<dbReference type="PRINTS" id="PR01001">
    <property type="entry name" value="FADG3PDH"/>
</dbReference>
<dbReference type="Pfam" id="PF16901">
    <property type="entry name" value="DAO_C"/>
    <property type="match status" value="1"/>
</dbReference>
<feature type="domain" description="FAD dependent oxidoreductase" evidence="6">
    <location>
        <begin position="13"/>
        <end position="374"/>
    </location>
</feature>
<dbReference type="Gene3D" id="3.50.50.60">
    <property type="entry name" value="FAD/NAD(P)-binding domain"/>
    <property type="match status" value="1"/>
</dbReference>
<comment type="similarity">
    <text evidence="2">Belongs to the FAD-dependent glycerol-3-phosphate dehydrogenase family.</text>
</comment>
<dbReference type="RefSeq" id="WP_170321977.1">
    <property type="nucleotide sequence ID" value="NZ_BAAAHM010000051.1"/>
</dbReference>
<keyword evidence="5" id="KW-0560">Oxidoreductase</keyword>
<dbReference type="GO" id="GO:0046168">
    <property type="term" value="P:glycerol-3-phosphate catabolic process"/>
    <property type="evidence" value="ECO:0007669"/>
    <property type="project" value="TreeGrafter"/>
</dbReference>
<dbReference type="InterPro" id="IPR006076">
    <property type="entry name" value="FAD-dep_OxRdtase"/>
</dbReference>
<dbReference type="Proteomes" id="UP000377595">
    <property type="component" value="Unassembled WGS sequence"/>
</dbReference>
<dbReference type="EMBL" id="BLAF01000079">
    <property type="protein sequence ID" value="GES26086.1"/>
    <property type="molecule type" value="Genomic_DNA"/>
</dbReference>
<organism evidence="8 9">
    <name type="scientific">Acrocarpospora pleiomorpha</name>
    <dbReference type="NCBI Taxonomy" id="90975"/>
    <lineage>
        <taxon>Bacteria</taxon>
        <taxon>Bacillati</taxon>
        <taxon>Actinomycetota</taxon>
        <taxon>Actinomycetes</taxon>
        <taxon>Streptosporangiales</taxon>
        <taxon>Streptosporangiaceae</taxon>
        <taxon>Acrocarpospora</taxon>
    </lineage>
</organism>
<gene>
    <name evidence="8" type="ORF">Aple_089850</name>
</gene>
<evidence type="ECO:0000256" key="4">
    <source>
        <dbReference type="ARBA" id="ARBA00022827"/>
    </source>
</evidence>